<gene>
    <name evidence="3" type="ORF">ACRE_018890</name>
</gene>
<feature type="compositionally biased region" description="Low complexity" evidence="1">
    <location>
        <begin position="193"/>
        <end position="211"/>
    </location>
</feature>
<organism evidence="3 4">
    <name type="scientific">Hapsidospora chrysogenum (strain ATCC 11550 / CBS 779.69 / DSM 880 / IAM 14645 / JCM 23072 / IMI 49137)</name>
    <name type="common">Acremonium chrysogenum</name>
    <dbReference type="NCBI Taxonomy" id="857340"/>
    <lineage>
        <taxon>Eukaryota</taxon>
        <taxon>Fungi</taxon>
        <taxon>Dikarya</taxon>
        <taxon>Ascomycota</taxon>
        <taxon>Pezizomycotina</taxon>
        <taxon>Sordariomycetes</taxon>
        <taxon>Hypocreomycetidae</taxon>
        <taxon>Hypocreales</taxon>
        <taxon>Bionectriaceae</taxon>
        <taxon>Hapsidospora</taxon>
    </lineage>
</organism>
<dbReference type="EMBL" id="JPKY01000011">
    <property type="protein sequence ID" value="KFH47256.1"/>
    <property type="molecule type" value="Genomic_DNA"/>
</dbReference>
<keyword evidence="4" id="KW-1185">Reference proteome</keyword>
<accession>A0A086TD24</accession>
<dbReference type="HOGENOM" id="CLU_1133290_0_0_1"/>
<proteinExistence type="predicted"/>
<feature type="transmembrane region" description="Helical" evidence="2">
    <location>
        <begin position="24"/>
        <end position="46"/>
    </location>
</feature>
<name>A0A086TD24_HAPC1</name>
<feature type="compositionally biased region" description="Basic and acidic residues" evidence="1">
    <location>
        <begin position="133"/>
        <end position="151"/>
    </location>
</feature>
<dbReference type="AlphaFoldDB" id="A0A086TD24"/>
<keyword evidence="2" id="KW-1133">Transmembrane helix</keyword>
<keyword evidence="2" id="KW-0812">Transmembrane</keyword>
<feature type="compositionally biased region" description="Low complexity" evidence="1">
    <location>
        <begin position="104"/>
        <end position="114"/>
    </location>
</feature>
<sequence length="245" mass="27114">MAATGTILSRATGAFGTNDKGTQAGIIIFMTLVSITCLAVIAFLLFRLYKRRQYSRLHQSSGPTSGLGYGTKPMQQHWKQNQGIADKEELERLVIIRKSLASRTSARTDSRTSSQIMDDDLDPDTSSSSRPTSLRDDWKEYEANIHRERSASLENHPILKNSSSPRHPHESLGRPLTQSPLSDRSSHYPPSPLSARSSLPSPLPVASRSVSDSARMLPPRGTFDAVPEEYCNAPLDHEKSRGDWV</sequence>
<evidence type="ECO:0000313" key="4">
    <source>
        <dbReference type="Proteomes" id="UP000029964"/>
    </source>
</evidence>
<feature type="region of interest" description="Disordered" evidence="1">
    <location>
        <begin position="104"/>
        <end position="227"/>
    </location>
</feature>
<reference evidence="4" key="1">
    <citation type="journal article" date="2014" name="Genome Announc.">
        <title>Genome sequence and annotation of Acremonium chrysogenum, producer of the beta-lactam antibiotic cephalosporin C.</title>
        <authorList>
            <person name="Terfehr D."/>
            <person name="Dahlmann T.A."/>
            <person name="Specht T."/>
            <person name="Zadra I."/>
            <person name="Kuernsteiner H."/>
            <person name="Kueck U."/>
        </authorList>
    </citation>
    <scope>NUCLEOTIDE SEQUENCE [LARGE SCALE GENOMIC DNA]</scope>
    <source>
        <strain evidence="4">ATCC 11550 / CBS 779.69 / DSM 880 / IAM 14645 / JCM 23072 / IMI 49137</strain>
    </source>
</reference>
<comment type="caution">
    <text evidence="3">The sequence shown here is derived from an EMBL/GenBank/DDBJ whole genome shotgun (WGS) entry which is preliminary data.</text>
</comment>
<keyword evidence="2" id="KW-0472">Membrane</keyword>
<evidence type="ECO:0000256" key="2">
    <source>
        <dbReference type="SAM" id="Phobius"/>
    </source>
</evidence>
<evidence type="ECO:0000256" key="1">
    <source>
        <dbReference type="SAM" id="MobiDB-lite"/>
    </source>
</evidence>
<evidence type="ECO:0000313" key="3">
    <source>
        <dbReference type="EMBL" id="KFH47256.1"/>
    </source>
</evidence>
<protein>
    <submittedName>
        <fullName evidence="3">Uncharacterized protein</fullName>
    </submittedName>
</protein>
<dbReference type="Proteomes" id="UP000029964">
    <property type="component" value="Unassembled WGS sequence"/>
</dbReference>